<keyword evidence="1" id="KW-0175">Coiled coil</keyword>
<evidence type="ECO:0000313" key="4">
    <source>
        <dbReference type="Proteomes" id="UP000028582"/>
    </source>
</evidence>
<protein>
    <submittedName>
        <fullName evidence="3">Uncharacterized protein</fullName>
    </submittedName>
</protein>
<dbReference type="Proteomes" id="UP000028582">
    <property type="component" value="Unassembled WGS sequence"/>
</dbReference>
<feature type="compositionally biased region" description="Low complexity" evidence="2">
    <location>
        <begin position="314"/>
        <end position="324"/>
    </location>
</feature>
<dbReference type="AlphaFoldDB" id="A0A080Z3W1"/>
<feature type="coiled-coil region" evidence="1">
    <location>
        <begin position="137"/>
        <end position="223"/>
    </location>
</feature>
<feature type="region of interest" description="Disordered" evidence="2">
    <location>
        <begin position="275"/>
        <end position="348"/>
    </location>
</feature>
<comment type="caution">
    <text evidence="3">The sequence shown here is derived from an EMBL/GenBank/DDBJ whole genome shotgun (WGS) entry which is preliminary data.</text>
</comment>
<accession>A0A080Z3W1</accession>
<dbReference type="OrthoDB" id="109290at2759"/>
<sequence length="348" mass="40124">MDDEDVRALEALQVPGNLSEHVRLRGMATCPHCYQGFGHASLPIHVRRCRSLLPPTEEEEAAAEQDKANQSIRRNRVRSLVDLCLRFVTKHFESVCMDRIVAFPEAEAALIASMPSNLLHRMVVNLVQDSKRAKMKNRESRAMIETLESALQGARRDVAQLESARDWAAISRARMEEQRHVSDRLQRELDTTKTALSSAELENQKLRAKVESSEKKLLRLEAKVRRRLLVAYIFHDFIYFIPWFRQINSLKAEKREFKIEAHRRQMELSNQLLSAHNSRVAASSEKARLSRSFKERRRSEEDTRRSKRSPTDGSSNSTTSNTSTQQRHSLTYHERPHAEGSKIPYPKS</sequence>
<evidence type="ECO:0000256" key="1">
    <source>
        <dbReference type="SAM" id="Coils"/>
    </source>
</evidence>
<evidence type="ECO:0000256" key="2">
    <source>
        <dbReference type="SAM" id="MobiDB-lite"/>
    </source>
</evidence>
<proteinExistence type="predicted"/>
<reference evidence="3 4" key="1">
    <citation type="submission" date="2013-11" db="EMBL/GenBank/DDBJ databases">
        <title>The Genome Sequence of Phytophthora parasitica P1976.</title>
        <authorList>
            <consortium name="The Broad Institute Genomics Platform"/>
            <person name="Russ C."/>
            <person name="Tyler B."/>
            <person name="Panabieres F."/>
            <person name="Shan W."/>
            <person name="Tripathy S."/>
            <person name="Grunwald N."/>
            <person name="Machado M."/>
            <person name="Johnson C.S."/>
            <person name="Walker B."/>
            <person name="Young S."/>
            <person name="Zeng Q."/>
            <person name="Gargeya S."/>
            <person name="Fitzgerald M."/>
            <person name="Haas B."/>
            <person name="Abouelleil A."/>
            <person name="Allen A.W."/>
            <person name="Alvarado L."/>
            <person name="Arachchi H.M."/>
            <person name="Berlin A.M."/>
            <person name="Chapman S.B."/>
            <person name="Gainer-Dewar J."/>
            <person name="Goldberg J."/>
            <person name="Griggs A."/>
            <person name="Gujja S."/>
            <person name="Hansen M."/>
            <person name="Howarth C."/>
            <person name="Imamovic A."/>
            <person name="Ireland A."/>
            <person name="Larimer J."/>
            <person name="McCowan C."/>
            <person name="Murphy C."/>
            <person name="Pearson M."/>
            <person name="Poon T.W."/>
            <person name="Priest M."/>
            <person name="Roberts A."/>
            <person name="Saif S."/>
            <person name="Shea T."/>
            <person name="Sisk P."/>
            <person name="Sykes S."/>
            <person name="Wortman J."/>
            <person name="Nusbaum C."/>
            <person name="Birren B."/>
        </authorList>
    </citation>
    <scope>NUCLEOTIDE SEQUENCE [LARGE SCALE GENOMIC DNA]</scope>
    <source>
        <strain evidence="3 4">P1976</strain>
    </source>
</reference>
<name>A0A080Z3W1_PHYNI</name>
<organism evidence="3 4">
    <name type="scientific">Phytophthora nicotianae P1976</name>
    <dbReference type="NCBI Taxonomy" id="1317066"/>
    <lineage>
        <taxon>Eukaryota</taxon>
        <taxon>Sar</taxon>
        <taxon>Stramenopiles</taxon>
        <taxon>Oomycota</taxon>
        <taxon>Peronosporomycetes</taxon>
        <taxon>Peronosporales</taxon>
        <taxon>Peronosporaceae</taxon>
        <taxon>Phytophthora</taxon>
    </lineage>
</organism>
<evidence type="ECO:0000313" key="3">
    <source>
        <dbReference type="EMBL" id="ETO61322.1"/>
    </source>
</evidence>
<feature type="compositionally biased region" description="Basic and acidic residues" evidence="2">
    <location>
        <begin position="331"/>
        <end position="340"/>
    </location>
</feature>
<gene>
    <name evidence="3" type="ORF">F444_20655</name>
</gene>
<dbReference type="EMBL" id="ANJA01003810">
    <property type="protein sequence ID" value="ETO61322.1"/>
    <property type="molecule type" value="Genomic_DNA"/>
</dbReference>